<dbReference type="STRING" id="5786.F0ZA39"/>
<reference evidence="9" key="1">
    <citation type="journal article" date="2011" name="Genome Biol.">
        <title>Comparative genomics of the social amoebae Dictyostelium discoideum and Dictyostelium purpureum.</title>
        <authorList>
            <consortium name="US DOE Joint Genome Institute (JGI-PGF)"/>
            <person name="Sucgang R."/>
            <person name="Kuo A."/>
            <person name="Tian X."/>
            <person name="Salerno W."/>
            <person name="Parikh A."/>
            <person name="Feasley C.L."/>
            <person name="Dalin E."/>
            <person name="Tu H."/>
            <person name="Huang E."/>
            <person name="Barry K."/>
            <person name="Lindquist E."/>
            <person name="Shapiro H."/>
            <person name="Bruce D."/>
            <person name="Schmutz J."/>
            <person name="Salamov A."/>
            <person name="Fey P."/>
            <person name="Gaudet P."/>
            <person name="Anjard C."/>
            <person name="Babu M.M."/>
            <person name="Basu S."/>
            <person name="Bushmanova Y."/>
            <person name="van der Wel H."/>
            <person name="Katoh-Kurasawa M."/>
            <person name="Dinh C."/>
            <person name="Coutinho P.M."/>
            <person name="Saito T."/>
            <person name="Elias M."/>
            <person name="Schaap P."/>
            <person name="Kay R.R."/>
            <person name="Henrissat B."/>
            <person name="Eichinger L."/>
            <person name="Rivero F."/>
            <person name="Putnam N.H."/>
            <person name="West C.M."/>
            <person name="Loomis W.F."/>
            <person name="Chisholm R.L."/>
            <person name="Shaulsky G."/>
            <person name="Strassmann J.E."/>
            <person name="Queller D.C."/>
            <person name="Kuspa A."/>
            <person name="Grigoriev I.V."/>
        </authorList>
    </citation>
    <scope>NUCLEOTIDE SEQUENCE [LARGE SCALE GENOMIC DNA]</scope>
    <source>
        <strain evidence="9">QSDP1</strain>
    </source>
</reference>
<dbReference type="KEGG" id="dpp:DICPUDRAFT_86185"/>
<dbReference type="GO" id="GO:0033185">
    <property type="term" value="C:dolichol-phosphate-mannose synthase complex"/>
    <property type="evidence" value="ECO:0000318"/>
    <property type="project" value="GO_Central"/>
</dbReference>
<keyword evidence="6 7" id="KW-0472">Membrane</keyword>
<dbReference type="Proteomes" id="UP000001064">
    <property type="component" value="Unassembled WGS sequence"/>
</dbReference>
<comment type="subcellular location">
    <subcellularLocation>
        <location evidence="1 7">Endoplasmic reticulum membrane</location>
        <topology evidence="1 7">Multi-pass membrane protein</topology>
    </subcellularLocation>
</comment>
<keyword evidence="3 7" id="KW-0812">Transmembrane</keyword>
<evidence type="ECO:0000256" key="1">
    <source>
        <dbReference type="ARBA" id="ARBA00004477"/>
    </source>
</evidence>
<evidence type="ECO:0000256" key="6">
    <source>
        <dbReference type="ARBA" id="ARBA00023136"/>
    </source>
</evidence>
<proteinExistence type="inferred from homology"/>
<dbReference type="VEuPathDB" id="AmoebaDB:DICPUDRAFT_86185"/>
<name>F0ZA39_DICPU</name>
<evidence type="ECO:0000313" key="9">
    <source>
        <dbReference type="Proteomes" id="UP000001064"/>
    </source>
</evidence>
<evidence type="ECO:0000256" key="3">
    <source>
        <dbReference type="ARBA" id="ARBA00022692"/>
    </source>
</evidence>
<protein>
    <recommendedName>
        <fullName evidence="7">Dolichol-phosphate mannosyltransferase subunit 3</fullName>
    </recommendedName>
</protein>
<dbReference type="eggNOG" id="ENOG502SBV9">
    <property type="taxonomic scope" value="Eukaryota"/>
</dbReference>
<dbReference type="UniPathway" id="UPA00378"/>
<dbReference type="Pfam" id="PF08285">
    <property type="entry name" value="DPM3"/>
    <property type="match status" value="1"/>
</dbReference>
<gene>
    <name evidence="8" type="ORF">DICPUDRAFT_86185</name>
</gene>
<keyword evidence="5 7" id="KW-1133">Transmembrane helix</keyword>
<keyword evidence="4 7" id="KW-0256">Endoplasmic reticulum</keyword>
<feature type="transmembrane region" description="Helical" evidence="7">
    <location>
        <begin position="43"/>
        <end position="63"/>
    </location>
</feature>
<dbReference type="InParanoid" id="F0ZA39"/>
<comment type="function">
    <text evidence="7">Stabilizer subunit of the dolichol-phosphate mannose (DPM) synthase complex; tethers catalytic subunit to the ER.</text>
</comment>
<dbReference type="OrthoDB" id="2014333at2759"/>
<organism evidence="8 9">
    <name type="scientific">Dictyostelium purpureum</name>
    <name type="common">Slime mold</name>
    <dbReference type="NCBI Taxonomy" id="5786"/>
    <lineage>
        <taxon>Eukaryota</taxon>
        <taxon>Amoebozoa</taxon>
        <taxon>Evosea</taxon>
        <taxon>Eumycetozoa</taxon>
        <taxon>Dictyostelia</taxon>
        <taxon>Dictyosteliales</taxon>
        <taxon>Dictyosteliaceae</taxon>
        <taxon>Dictyostelium</taxon>
    </lineage>
</organism>
<dbReference type="EMBL" id="GL870962">
    <property type="protein sequence ID" value="EGC39136.1"/>
    <property type="molecule type" value="Genomic_DNA"/>
</dbReference>
<comment type="pathway">
    <text evidence="7">Protein modification; protein glycosylation.</text>
</comment>
<dbReference type="OMA" id="KLMQWLF"/>
<sequence>MKRYQKVFLTFASLMAVWFLILIEKIQLNLSEPVQSIIPFLPLYALVVFGSYSLGVIAYNLLIMSDCKEAADSLYDEIKEAKESLRSKGMKL</sequence>
<dbReference type="PANTHER" id="PTHR16433:SF0">
    <property type="entry name" value="DOLICHOL-PHOSPHATE MANNOSYLTRANSFERASE SUBUNIT 3"/>
    <property type="match status" value="1"/>
</dbReference>
<dbReference type="PANTHER" id="PTHR16433">
    <property type="entry name" value="DOLICHOL-PHOSPHATE MANNOSYLTRANSFERASE SUBUNIT 3"/>
    <property type="match status" value="1"/>
</dbReference>
<comment type="similarity">
    <text evidence="2 7">Belongs to the DPM3 family.</text>
</comment>
<dbReference type="GeneID" id="10510218"/>
<comment type="subunit">
    <text evidence="7">Component of the dolichol-phosphate mannose (DPM) synthase complex.</text>
</comment>
<dbReference type="AlphaFoldDB" id="F0ZA39"/>
<evidence type="ECO:0000256" key="7">
    <source>
        <dbReference type="RuleBase" id="RU365085"/>
    </source>
</evidence>
<evidence type="ECO:0000256" key="2">
    <source>
        <dbReference type="ARBA" id="ARBA00010430"/>
    </source>
</evidence>
<dbReference type="GO" id="GO:0005789">
    <property type="term" value="C:endoplasmic reticulum membrane"/>
    <property type="evidence" value="ECO:0000318"/>
    <property type="project" value="GO_Central"/>
</dbReference>
<dbReference type="RefSeq" id="XP_003284282.1">
    <property type="nucleotide sequence ID" value="XM_003284234.1"/>
</dbReference>
<accession>F0ZA39</accession>
<dbReference type="FunCoup" id="F0ZA39">
    <property type="interactions" value="24"/>
</dbReference>
<evidence type="ECO:0000256" key="5">
    <source>
        <dbReference type="ARBA" id="ARBA00022989"/>
    </source>
</evidence>
<keyword evidence="9" id="KW-1185">Reference proteome</keyword>
<dbReference type="InterPro" id="IPR013174">
    <property type="entry name" value="DPM3"/>
</dbReference>
<evidence type="ECO:0000313" key="8">
    <source>
        <dbReference type="EMBL" id="EGC39136.1"/>
    </source>
</evidence>
<feature type="transmembrane region" description="Helical" evidence="7">
    <location>
        <begin position="7"/>
        <end position="23"/>
    </location>
</feature>
<evidence type="ECO:0000256" key="4">
    <source>
        <dbReference type="ARBA" id="ARBA00022824"/>
    </source>
</evidence>